<evidence type="ECO:0000313" key="2">
    <source>
        <dbReference type="Proteomes" id="UP000290289"/>
    </source>
</evidence>
<dbReference type="Proteomes" id="UP000290289">
    <property type="component" value="Chromosome 10"/>
</dbReference>
<dbReference type="EMBL" id="RDQH01000336">
    <property type="protein sequence ID" value="RXH86677.1"/>
    <property type="molecule type" value="Genomic_DNA"/>
</dbReference>
<keyword evidence="2" id="KW-1185">Reference proteome</keyword>
<proteinExistence type="predicted"/>
<accession>A0A498IWM8</accession>
<evidence type="ECO:0000313" key="1">
    <source>
        <dbReference type="EMBL" id="RXH86677.1"/>
    </source>
</evidence>
<dbReference type="AlphaFoldDB" id="A0A498IWM8"/>
<reference evidence="1 2" key="1">
    <citation type="submission" date="2018-10" db="EMBL/GenBank/DDBJ databases">
        <title>A high-quality apple genome assembly.</title>
        <authorList>
            <person name="Hu J."/>
        </authorList>
    </citation>
    <scope>NUCLEOTIDE SEQUENCE [LARGE SCALE GENOMIC DNA]</scope>
    <source>
        <strain evidence="2">cv. HFTH1</strain>
        <tissue evidence="1">Young leaf</tissue>
    </source>
</reference>
<comment type="caution">
    <text evidence="1">The sequence shown here is derived from an EMBL/GenBank/DDBJ whole genome shotgun (WGS) entry which is preliminary data.</text>
</comment>
<organism evidence="1 2">
    <name type="scientific">Malus domestica</name>
    <name type="common">Apple</name>
    <name type="synonym">Pyrus malus</name>
    <dbReference type="NCBI Taxonomy" id="3750"/>
    <lineage>
        <taxon>Eukaryota</taxon>
        <taxon>Viridiplantae</taxon>
        <taxon>Streptophyta</taxon>
        <taxon>Embryophyta</taxon>
        <taxon>Tracheophyta</taxon>
        <taxon>Spermatophyta</taxon>
        <taxon>Magnoliopsida</taxon>
        <taxon>eudicotyledons</taxon>
        <taxon>Gunneridae</taxon>
        <taxon>Pentapetalae</taxon>
        <taxon>rosids</taxon>
        <taxon>fabids</taxon>
        <taxon>Rosales</taxon>
        <taxon>Rosaceae</taxon>
        <taxon>Amygdaloideae</taxon>
        <taxon>Maleae</taxon>
        <taxon>Malus</taxon>
    </lineage>
</organism>
<protein>
    <submittedName>
        <fullName evidence="1">Uncharacterized protein</fullName>
    </submittedName>
</protein>
<gene>
    <name evidence="1" type="ORF">DVH24_021950</name>
</gene>
<name>A0A498IWM8_MALDO</name>
<sequence>MVAHNRRVDLEVENMKHEMRAEIMSALKRIADGGMVEPNGVDVTQVCVNRIEQGTGLEIQASGEVENDGFVVLQNIGIDYEIGYHPCMVNVTGISK</sequence>